<feature type="compositionally biased region" description="Basic residues" evidence="1">
    <location>
        <begin position="928"/>
        <end position="937"/>
    </location>
</feature>
<protein>
    <submittedName>
        <fullName evidence="2">(diamondback moth) hypothetical protein</fullName>
    </submittedName>
</protein>
<feature type="compositionally biased region" description="Basic residues" evidence="1">
    <location>
        <begin position="985"/>
        <end position="1003"/>
    </location>
</feature>
<dbReference type="Pfam" id="PF14931">
    <property type="entry name" value="IFT20"/>
    <property type="match status" value="1"/>
</dbReference>
<gene>
    <name evidence="2" type="ORF">PLXY2_LOCUS5379</name>
</gene>
<feature type="compositionally biased region" description="Basic and acidic residues" evidence="1">
    <location>
        <begin position="938"/>
        <end position="951"/>
    </location>
</feature>
<evidence type="ECO:0000313" key="2">
    <source>
        <dbReference type="EMBL" id="CAG9114379.1"/>
    </source>
</evidence>
<dbReference type="InterPro" id="IPR005312">
    <property type="entry name" value="DUF1759"/>
</dbReference>
<evidence type="ECO:0000256" key="1">
    <source>
        <dbReference type="SAM" id="MobiDB-lite"/>
    </source>
</evidence>
<keyword evidence="3" id="KW-1185">Reference proteome</keyword>
<feature type="compositionally biased region" description="Polar residues" evidence="1">
    <location>
        <begin position="1034"/>
        <end position="1046"/>
    </location>
</feature>
<dbReference type="Pfam" id="PF03564">
    <property type="entry name" value="DUF1759"/>
    <property type="match status" value="1"/>
</dbReference>
<evidence type="ECO:0000313" key="3">
    <source>
        <dbReference type="Proteomes" id="UP000653454"/>
    </source>
</evidence>
<dbReference type="AlphaFoldDB" id="A0A8S4EHZ1"/>
<feature type="region of interest" description="Disordered" evidence="1">
    <location>
        <begin position="917"/>
        <end position="1046"/>
    </location>
</feature>
<dbReference type="InterPro" id="IPR028172">
    <property type="entry name" value="FT20"/>
</dbReference>
<sequence>MAEELQKAHLYYDDINKIRILEPSILKETEDLRDTCKDYETKAEDFGRIINDLLGVLKELGDNVETQKMAAIGTTNLLKSITKEREFEQAKLQNRCTPHIWSFEPDTLSLQEVGSRMPITTRAAAVAAAAAEAAVAAEAAAAADAAVAATADAAVAAAIEAADDAAGPAAAGAAAASVSATPTETSSAAVKKAGAEALTTAAAVSQKPQPAASSSQKCKSKSSKSARALRIARAKEEMLKIQLELAAARIAVLEAEESCDDEDEEQSEYASESWKVEEWLDQTGVPPQLQAPPPAPCAPAGVAPVAAAPVVVAAAAPVVAAATAAAPAHAAPVAAAAPVVAAATTAAPGHAAPVAAAAPDAAATAAAPAHVALQSRSQPQQYVPAAASQQQNIDLSELASAIALAAKAGQRATPRYHTELPYFAGSHHEWLSFRAAYYETAEEFTETENVARLRRSLRGRAKEAVENLLILNARATDIMRALESRFGRPDSIAMSELDRLRALPRLTDNPRDVCVFASRVLNVVASLRALDRIHYLYSPEATKITIEKLTPAIRYRWFDYAATQTTEEPDLLKLSRFLQREADLCGPYAQPDTEPAEHSRNRTQKTYITAATAIEKIVKCRHCATEGHHINKCPKFAETDVNSRWEIAKSQRLCFRCLRYKSKTHSCKRNRCGEDGCNYFHHRLLHFRRSTETGPETNNNETVSSMWSPRKTHAYLKILPVKIVGPAGEVHTHALLDDGSTVTLIDVAIAKQAGLTGPIEPLNIAAIADTKMTACHSRRVKVTLQGERAQYTIQARTIDNIRLSAQTVKYEDLRSCAHLQDIAHQLKYEAAKPQVLIGQDNCHLLIASEVRQGQHDEPIASHTPLGWVLHGAHKITVDKSHHRVNRLTTLEDDLCEPLIEPTCHHRNLEERAIATLDKPTEQTEASRSCRRNAARRHASFEDDSTVHDRRWASKMNVSSTATRDVHRLKGRPHSVVQTTATDQCHRRREPPRHRSRRRRRRRREQLTIEPTGSDERAGHPAPRACGARRPSPRSAMTTTASMHGGSNTAINEKTMILEQLDSEYDALQILEASQTETIDYLTQLR</sequence>
<proteinExistence type="predicted"/>
<feature type="region of interest" description="Disordered" evidence="1">
    <location>
        <begin position="201"/>
        <end position="221"/>
    </location>
</feature>
<comment type="caution">
    <text evidence="2">The sequence shown here is derived from an EMBL/GenBank/DDBJ whole genome shotgun (WGS) entry which is preliminary data.</text>
</comment>
<name>A0A8S4EHZ1_PLUXY</name>
<organism evidence="2 3">
    <name type="scientific">Plutella xylostella</name>
    <name type="common">Diamondback moth</name>
    <name type="synonym">Plutella maculipennis</name>
    <dbReference type="NCBI Taxonomy" id="51655"/>
    <lineage>
        <taxon>Eukaryota</taxon>
        <taxon>Metazoa</taxon>
        <taxon>Ecdysozoa</taxon>
        <taxon>Arthropoda</taxon>
        <taxon>Hexapoda</taxon>
        <taxon>Insecta</taxon>
        <taxon>Pterygota</taxon>
        <taxon>Neoptera</taxon>
        <taxon>Endopterygota</taxon>
        <taxon>Lepidoptera</taxon>
        <taxon>Glossata</taxon>
        <taxon>Ditrysia</taxon>
        <taxon>Yponomeutoidea</taxon>
        <taxon>Plutellidae</taxon>
        <taxon>Plutella</taxon>
    </lineage>
</organism>
<reference evidence="2" key="1">
    <citation type="submission" date="2020-11" db="EMBL/GenBank/DDBJ databases">
        <authorList>
            <person name="Whiteford S."/>
        </authorList>
    </citation>
    <scope>NUCLEOTIDE SEQUENCE</scope>
</reference>
<dbReference type="PANTHER" id="PTHR47331">
    <property type="entry name" value="PHD-TYPE DOMAIN-CONTAINING PROTEIN"/>
    <property type="match status" value="1"/>
</dbReference>
<feature type="compositionally biased region" description="Low complexity" evidence="1">
    <location>
        <begin position="201"/>
        <end position="217"/>
    </location>
</feature>
<accession>A0A8S4EHZ1</accession>
<dbReference type="EMBL" id="CAJHNJ030000016">
    <property type="protein sequence ID" value="CAG9114379.1"/>
    <property type="molecule type" value="Genomic_DNA"/>
</dbReference>
<dbReference type="Proteomes" id="UP000653454">
    <property type="component" value="Unassembled WGS sequence"/>
</dbReference>